<dbReference type="EMBL" id="CP095848">
    <property type="protein sequence ID" value="UPL50542.1"/>
    <property type="molecule type" value="Genomic_DNA"/>
</dbReference>
<gene>
    <name evidence="1" type="ORF">MWH26_06445</name>
</gene>
<dbReference type="Proteomes" id="UP000829647">
    <property type="component" value="Chromosome"/>
</dbReference>
<organism evidence="1 2">
    <name type="scientific">Hymenobacter sublimis</name>
    <dbReference type="NCBI Taxonomy" id="2933777"/>
    <lineage>
        <taxon>Bacteria</taxon>
        <taxon>Pseudomonadati</taxon>
        <taxon>Bacteroidota</taxon>
        <taxon>Cytophagia</taxon>
        <taxon>Cytophagales</taxon>
        <taxon>Hymenobacteraceae</taxon>
        <taxon>Hymenobacter</taxon>
    </lineage>
</organism>
<reference evidence="1 2" key="1">
    <citation type="submission" date="2022-04" db="EMBL/GenBank/DDBJ databases">
        <title>Hymenobacter sp. isolated from the air.</title>
        <authorList>
            <person name="Won M."/>
            <person name="Lee C.-M."/>
            <person name="Woen H.-Y."/>
            <person name="Kwon S.-W."/>
        </authorList>
    </citation>
    <scope>NUCLEOTIDE SEQUENCE [LARGE SCALE GENOMIC DNA]</scope>
    <source>
        <strain evidence="2">5516 S-25</strain>
    </source>
</reference>
<dbReference type="RefSeq" id="WP_247976554.1">
    <property type="nucleotide sequence ID" value="NZ_CP095848.1"/>
</dbReference>
<keyword evidence="2" id="KW-1185">Reference proteome</keyword>
<evidence type="ECO:0000313" key="1">
    <source>
        <dbReference type="EMBL" id="UPL50542.1"/>
    </source>
</evidence>
<proteinExistence type="predicted"/>
<name>A0ABY4JCK1_9BACT</name>
<sequence>MLKLKSPKPKNDNQLSIKDFRAIATSESSLLSSDYYSTSDANYIHLIFNANLLGEELSNYLEEFNDTGHSEKGNFSFQVTPTGRQLHLTYMLSRTKLHTLYRQDKINNLLASEPKNEAQELRQSILTKTGQVK</sequence>
<accession>A0ABY4JCK1</accession>
<evidence type="ECO:0000313" key="2">
    <source>
        <dbReference type="Proteomes" id="UP000829647"/>
    </source>
</evidence>
<protein>
    <submittedName>
        <fullName evidence="1">Uncharacterized protein</fullName>
    </submittedName>
</protein>